<evidence type="ECO:0000256" key="4">
    <source>
        <dbReference type="ARBA" id="ARBA00022741"/>
    </source>
</evidence>
<keyword evidence="4" id="KW-0547">Nucleotide-binding</keyword>
<comment type="similarity">
    <text evidence="8">Belongs to the QueC family.</text>
</comment>
<accession>A0A075GAI6</accession>
<evidence type="ECO:0000256" key="9">
    <source>
        <dbReference type="ARBA" id="ARBA00039149"/>
    </source>
</evidence>
<dbReference type="PANTHER" id="PTHR42914">
    <property type="entry name" value="7-CYANO-7-DEAZAGUANINE SYNTHASE"/>
    <property type="match status" value="1"/>
</dbReference>
<evidence type="ECO:0000256" key="10">
    <source>
        <dbReference type="ARBA" id="ARBA00047890"/>
    </source>
</evidence>
<dbReference type="GO" id="GO:0005524">
    <property type="term" value="F:ATP binding"/>
    <property type="evidence" value="ECO:0007669"/>
    <property type="project" value="UniProtKB-KW"/>
</dbReference>
<dbReference type="PIRSF" id="PIRSF006293">
    <property type="entry name" value="ExsB"/>
    <property type="match status" value="1"/>
</dbReference>
<evidence type="ECO:0000313" key="11">
    <source>
        <dbReference type="EMBL" id="AIF01111.1"/>
    </source>
</evidence>
<evidence type="ECO:0000256" key="3">
    <source>
        <dbReference type="ARBA" id="ARBA00022723"/>
    </source>
</evidence>
<dbReference type="CDD" id="cd01995">
    <property type="entry name" value="QueC-like"/>
    <property type="match status" value="1"/>
</dbReference>
<dbReference type="GO" id="GO:0046872">
    <property type="term" value="F:metal ion binding"/>
    <property type="evidence" value="ECO:0007669"/>
    <property type="project" value="UniProtKB-KW"/>
</dbReference>
<keyword evidence="5" id="KW-0862">Zinc</keyword>
<protein>
    <recommendedName>
        <fullName evidence="9">7-cyano-7-deazaguanine synthase</fullName>
        <ecNumber evidence="9">6.3.4.20</ecNumber>
    </recommendedName>
</protein>
<gene>
    <name evidence="11" type="primary">queC</name>
</gene>
<comment type="catalytic activity">
    <reaction evidence="10">
        <text>7-carboxy-7-carbaguanine + NH4(+) + 2 ATP = 7-cyano-7-carbaguanine + 2 AMP + 2 diphosphate + 2 H(+)</text>
        <dbReference type="Rhea" id="RHEA:27982"/>
        <dbReference type="ChEBI" id="CHEBI:15378"/>
        <dbReference type="ChEBI" id="CHEBI:28938"/>
        <dbReference type="ChEBI" id="CHEBI:30616"/>
        <dbReference type="ChEBI" id="CHEBI:33019"/>
        <dbReference type="ChEBI" id="CHEBI:45075"/>
        <dbReference type="ChEBI" id="CHEBI:61036"/>
        <dbReference type="ChEBI" id="CHEBI:456215"/>
        <dbReference type="EC" id="6.3.4.20"/>
    </reaction>
</comment>
<keyword evidence="6" id="KW-0067">ATP-binding</keyword>
<evidence type="ECO:0000256" key="7">
    <source>
        <dbReference type="ARBA" id="ARBA00037768"/>
    </source>
</evidence>
<dbReference type="EC" id="6.3.4.20" evidence="9"/>
<dbReference type="Gene3D" id="3.40.50.620">
    <property type="entry name" value="HUPs"/>
    <property type="match status" value="1"/>
</dbReference>
<evidence type="ECO:0000256" key="6">
    <source>
        <dbReference type="ARBA" id="ARBA00022840"/>
    </source>
</evidence>
<evidence type="ECO:0000256" key="2">
    <source>
        <dbReference type="ARBA" id="ARBA00022598"/>
    </source>
</evidence>
<dbReference type="Pfam" id="PF06508">
    <property type="entry name" value="QueC"/>
    <property type="match status" value="1"/>
</dbReference>
<dbReference type="AlphaFoldDB" id="A0A075GAI6"/>
<comment type="pathway">
    <text evidence="1">Purine metabolism; 7-cyano-7-deazaguanine biosynthesis.</text>
</comment>
<organism evidence="11">
    <name type="scientific">uncultured marine group II/III euryarchaeote KM3_141_C12</name>
    <dbReference type="NCBI Taxonomy" id="1457877"/>
    <lineage>
        <taxon>Archaea</taxon>
        <taxon>Methanobacteriati</taxon>
        <taxon>Methanobacteriota</taxon>
        <taxon>environmental samples</taxon>
    </lineage>
</organism>
<comment type="function">
    <text evidence="7">Catalyzes the ATP-dependent conversion of 7-carboxy-7-deazaguanine (CDG) to 7-cyano-7-deazaguanine (preQ(0)).</text>
</comment>
<sequence length="274" mass="30071">MEAVLANTQVDVRAMSRVVMALSGGMDSTALLLRMLARGDSVTCISYDYGQKHAIELERASANIAYLRSEGHMVDHVEANLSSVMSSFASALTDADAEVPEGHYEEKQMKKTVVPNRNAIFTSILYGHALSISTVEDCEVSLALGVHSGDHSIYPDCRPEFYDQLMLALDTGNWGSERISIDLPYIDTDKEGILRDALDSCGSLGVDFDVVFANTNTSYSPDSAGRSSGKTGSDVERILAFHAIGRKDPVEYVDDWETVLERALEIEREYEVVQ</sequence>
<proteinExistence type="inferred from homology"/>
<dbReference type="InterPro" id="IPR018317">
    <property type="entry name" value="QueC"/>
</dbReference>
<evidence type="ECO:0000256" key="5">
    <source>
        <dbReference type="ARBA" id="ARBA00022833"/>
    </source>
</evidence>
<dbReference type="GO" id="GO:0016874">
    <property type="term" value="F:ligase activity"/>
    <property type="evidence" value="ECO:0007669"/>
    <property type="project" value="UniProtKB-KW"/>
</dbReference>
<dbReference type="PANTHER" id="PTHR42914:SF1">
    <property type="entry name" value="7-CYANO-7-DEAZAGUANINE SYNTHASE"/>
    <property type="match status" value="1"/>
</dbReference>
<keyword evidence="2" id="KW-0436">Ligase</keyword>
<name>A0A075GAI6_9EURY</name>
<dbReference type="SUPFAM" id="SSF52402">
    <property type="entry name" value="Adenine nucleotide alpha hydrolases-like"/>
    <property type="match status" value="1"/>
</dbReference>
<reference evidence="11" key="1">
    <citation type="journal article" date="2014" name="Genome Biol. Evol.">
        <title>Pangenome evidence for extensive interdomain horizontal transfer affecting lineage core and shell genes in uncultured planktonic thaumarchaeota and euryarchaeota.</title>
        <authorList>
            <person name="Deschamps P."/>
            <person name="Zivanovic Y."/>
            <person name="Moreira D."/>
            <person name="Rodriguez-Valera F."/>
            <person name="Lopez-Garcia P."/>
        </authorList>
    </citation>
    <scope>NUCLEOTIDE SEQUENCE</scope>
</reference>
<evidence type="ECO:0000256" key="1">
    <source>
        <dbReference type="ARBA" id="ARBA00005061"/>
    </source>
</evidence>
<evidence type="ECO:0000256" key="8">
    <source>
        <dbReference type="ARBA" id="ARBA00037993"/>
    </source>
</evidence>
<dbReference type="InterPro" id="IPR014729">
    <property type="entry name" value="Rossmann-like_a/b/a_fold"/>
</dbReference>
<dbReference type="EMBL" id="KF900612">
    <property type="protein sequence ID" value="AIF01111.1"/>
    <property type="molecule type" value="Genomic_DNA"/>
</dbReference>
<keyword evidence="3" id="KW-0479">Metal-binding</keyword>